<keyword evidence="3 5" id="KW-0472">Membrane</keyword>
<protein>
    <recommendedName>
        <fullName evidence="6">Major facilitator superfamily (MFS) profile domain-containing protein</fullName>
    </recommendedName>
</protein>
<evidence type="ECO:0000313" key="7">
    <source>
        <dbReference type="EMBL" id="ETX06512.1"/>
    </source>
</evidence>
<dbReference type="InterPro" id="IPR020846">
    <property type="entry name" value="MFS_dom"/>
</dbReference>
<sequence>SGAFTVMLLTYGAQYSFGVFFSAMLDELGWSRTSLAGAFSLYSLIYVSLSYLSGRLTDRLGPRRVIALGGWFLGGGMILVNFIESPWQFYLTYGLIAGIGMSAAYVPCNVTIVKWFHRRRGVAIGLTGSGASLGIAGFPVLSEALIMRYSWRLTYLIFGLMVLVVLNLAAWFLVRDPETIGLEPDGRDRDVNQPPRTTSQAEKSWTLGEAVRNGRFWLLASVMMLSILTIPCAFVHLPQHARDLQLGVSRATFITIIGLFALLGNLVLGRLSDTIGRRGAMLGTLMVGTFAFGGFTVAEEITVLYVAAAGFGFYYGTFASLYPAVVGDYFGRLHAGTLTGFWVLSRG</sequence>
<dbReference type="PANTHER" id="PTHR11360">
    <property type="entry name" value="MONOCARBOXYLATE TRANSPORTER"/>
    <property type="match status" value="1"/>
</dbReference>
<feature type="transmembrane region" description="Helical" evidence="5">
    <location>
        <begin position="34"/>
        <end position="53"/>
    </location>
</feature>
<keyword evidence="8" id="KW-1185">Reference proteome</keyword>
<accession>W4MA57</accession>
<dbReference type="SUPFAM" id="SSF103473">
    <property type="entry name" value="MFS general substrate transporter"/>
    <property type="match status" value="1"/>
</dbReference>
<dbReference type="AlphaFoldDB" id="W4MA57"/>
<dbReference type="EMBL" id="AZHX01000678">
    <property type="protein sequence ID" value="ETX06512.1"/>
    <property type="molecule type" value="Genomic_DNA"/>
</dbReference>
<feature type="transmembrane region" description="Helical" evidence="5">
    <location>
        <begin position="304"/>
        <end position="325"/>
    </location>
</feature>
<evidence type="ECO:0000256" key="1">
    <source>
        <dbReference type="ARBA" id="ARBA00022692"/>
    </source>
</evidence>
<keyword evidence="2 5" id="KW-1133">Transmembrane helix</keyword>
<dbReference type="Gene3D" id="1.20.1250.20">
    <property type="entry name" value="MFS general substrate transporter like domains"/>
    <property type="match status" value="1"/>
</dbReference>
<feature type="domain" description="Major facilitator superfamily (MFS) profile" evidence="6">
    <location>
        <begin position="1"/>
        <end position="347"/>
    </location>
</feature>
<feature type="compositionally biased region" description="Polar residues" evidence="4">
    <location>
        <begin position="194"/>
        <end position="203"/>
    </location>
</feature>
<evidence type="ECO:0000256" key="3">
    <source>
        <dbReference type="ARBA" id="ARBA00023136"/>
    </source>
</evidence>
<feature type="transmembrane region" description="Helical" evidence="5">
    <location>
        <begin position="216"/>
        <end position="236"/>
    </location>
</feature>
<evidence type="ECO:0000256" key="4">
    <source>
        <dbReference type="SAM" id="MobiDB-lite"/>
    </source>
</evidence>
<feature type="transmembrane region" description="Helical" evidence="5">
    <location>
        <begin position="65"/>
        <end position="83"/>
    </location>
</feature>
<dbReference type="Pfam" id="PF07690">
    <property type="entry name" value="MFS_1"/>
    <property type="match status" value="1"/>
</dbReference>
<dbReference type="Gene3D" id="1.20.1720.10">
    <property type="entry name" value="Multidrug resistance protein D"/>
    <property type="match status" value="1"/>
</dbReference>
<gene>
    <name evidence="7" type="ORF">ETSY2_16685</name>
</gene>
<feature type="transmembrane region" description="Helical" evidence="5">
    <location>
        <begin position="280"/>
        <end position="298"/>
    </location>
</feature>
<keyword evidence="1 5" id="KW-0812">Transmembrane</keyword>
<feature type="non-terminal residue" evidence="7">
    <location>
        <position position="347"/>
    </location>
</feature>
<feature type="non-terminal residue" evidence="7">
    <location>
        <position position="1"/>
    </location>
</feature>
<dbReference type="InterPro" id="IPR050327">
    <property type="entry name" value="Proton-linked_MCT"/>
</dbReference>
<dbReference type="Proteomes" id="UP000019140">
    <property type="component" value="Unassembled WGS sequence"/>
</dbReference>
<dbReference type="HOGENOM" id="CLU_800520_0_0_7"/>
<evidence type="ECO:0000256" key="2">
    <source>
        <dbReference type="ARBA" id="ARBA00022989"/>
    </source>
</evidence>
<feature type="transmembrane region" description="Helical" evidence="5">
    <location>
        <begin position="89"/>
        <end position="110"/>
    </location>
</feature>
<comment type="caution">
    <text evidence="7">The sequence shown here is derived from an EMBL/GenBank/DDBJ whole genome shotgun (WGS) entry which is preliminary data.</text>
</comment>
<reference evidence="7 8" key="1">
    <citation type="journal article" date="2014" name="Nature">
        <title>An environmental bacterial taxon with a large and distinct metabolic repertoire.</title>
        <authorList>
            <person name="Wilson M.C."/>
            <person name="Mori T."/>
            <person name="Ruckert C."/>
            <person name="Uria A.R."/>
            <person name="Helf M.J."/>
            <person name="Takada K."/>
            <person name="Gernert C."/>
            <person name="Steffens U.A."/>
            <person name="Heycke N."/>
            <person name="Schmitt S."/>
            <person name="Rinke C."/>
            <person name="Helfrich E.J."/>
            <person name="Brachmann A.O."/>
            <person name="Gurgui C."/>
            <person name="Wakimoto T."/>
            <person name="Kracht M."/>
            <person name="Crusemann M."/>
            <person name="Hentschel U."/>
            <person name="Abe I."/>
            <person name="Matsunaga S."/>
            <person name="Kalinowski J."/>
            <person name="Takeyama H."/>
            <person name="Piel J."/>
        </authorList>
    </citation>
    <scope>NUCLEOTIDE SEQUENCE [LARGE SCALE GENOMIC DNA]</scope>
    <source>
        <strain evidence="8">TSY2</strain>
    </source>
</reference>
<dbReference type="InterPro" id="IPR036259">
    <property type="entry name" value="MFS_trans_sf"/>
</dbReference>
<evidence type="ECO:0000259" key="6">
    <source>
        <dbReference type="PROSITE" id="PS50850"/>
    </source>
</evidence>
<proteinExistence type="predicted"/>
<organism evidence="7 8">
    <name type="scientific">Candidatus Entotheonella gemina</name>
    <dbReference type="NCBI Taxonomy" id="1429439"/>
    <lineage>
        <taxon>Bacteria</taxon>
        <taxon>Pseudomonadati</taxon>
        <taxon>Nitrospinota/Tectimicrobiota group</taxon>
        <taxon>Candidatus Tectimicrobiota</taxon>
        <taxon>Candidatus Entotheonellia</taxon>
        <taxon>Candidatus Entotheonellales</taxon>
        <taxon>Candidatus Entotheonellaceae</taxon>
        <taxon>Candidatus Entotheonella</taxon>
    </lineage>
</organism>
<evidence type="ECO:0000313" key="8">
    <source>
        <dbReference type="Proteomes" id="UP000019140"/>
    </source>
</evidence>
<feature type="transmembrane region" description="Helical" evidence="5">
    <location>
        <begin position="153"/>
        <end position="174"/>
    </location>
</feature>
<evidence type="ECO:0000256" key="5">
    <source>
        <dbReference type="SAM" id="Phobius"/>
    </source>
</evidence>
<feature type="region of interest" description="Disordered" evidence="4">
    <location>
        <begin position="184"/>
        <end position="203"/>
    </location>
</feature>
<feature type="transmembrane region" description="Helical" evidence="5">
    <location>
        <begin position="248"/>
        <end position="268"/>
    </location>
</feature>
<feature type="transmembrane region" description="Helical" evidence="5">
    <location>
        <begin position="122"/>
        <end position="141"/>
    </location>
</feature>
<dbReference type="GO" id="GO:0022857">
    <property type="term" value="F:transmembrane transporter activity"/>
    <property type="evidence" value="ECO:0007669"/>
    <property type="project" value="InterPro"/>
</dbReference>
<name>W4MA57_9BACT</name>
<dbReference type="PROSITE" id="PS50850">
    <property type="entry name" value="MFS"/>
    <property type="match status" value="1"/>
</dbReference>
<dbReference type="PANTHER" id="PTHR11360:SF284">
    <property type="entry name" value="EG:103B4.3 PROTEIN-RELATED"/>
    <property type="match status" value="1"/>
</dbReference>
<dbReference type="InterPro" id="IPR011701">
    <property type="entry name" value="MFS"/>
</dbReference>